<organism evidence="3 4">
    <name type="scientific">Actinomadura craniellae</name>
    <dbReference type="NCBI Taxonomy" id="2231787"/>
    <lineage>
        <taxon>Bacteria</taxon>
        <taxon>Bacillati</taxon>
        <taxon>Actinomycetota</taxon>
        <taxon>Actinomycetes</taxon>
        <taxon>Streptosporangiales</taxon>
        <taxon>Thermomonosporaceae</taxon>
        <taxon>Actinomadura</taxon>
    </lineage>
</organism>
<dbReference type="SUPFAM" id="SSF103481">
    <property type="entry name" value="Multidrug resistance efflux transporter EmrE"/>
    <property type="match status" value="1"/>
</dbReference>
<name>A0A365GV74_9ACTN</name>
<keyword evidence="2" id="KW-1133">Transmembrane helix</keyword>
<keyword evidence="4" id="KW-1185">Reference proteome</keyword>
<feature type="transmembrane region" description="Helical" evidence="2">
    <location>
        <begin position="224"/>
        <end position="241"/>
    </location>
</feature>
<dbReference type="InterPro" id="IPR037185">
    <property type="entry name" value="EmrE-like"/>
</dbReference>
<feature type="transmembrane region" description="Helical" evidence="2">
    <location>
        <begin position="190"/>
        <end position="212"/>
    </location>
</feature>
<comment type="caution">
    <text evidence="3">The sequence shown here is derived from an EMBL/GenBank/DDBJ whole genome shotgun (WGS) entry which is preliminary data.</text>
</comment>
<feature type="compositionally biased region" description="Pro residues" evidence="1">
    <location>
        <begin position="251"/>
        <end position="269"/>
    </location>
</feature>
<accession>A0A365GV74</accession>
<feature type="region of interest" description="Disordered" evidence="1">
    <location>
        <begin position="248"/>
        <end position="275"/>
    </location>
</feature>
<evidence type="ECO:0000256" key="2">
    <source>
        <dbReference type="SAM" id="Phobius"/>
    </source>
</evidence>
<reference evidence="3 4" key="1">
    <citation type="submission" date="2018-06" db="EMBL/GenBank/DDBJ databases">
        <title>Actinomadura craniellae sp. nov. isolated from marine sponge Craniella sp.</title>
        <authorList>
            <person name="Li L."/>
            <person name="Xu Q.H."/>
            <person name="Lin H.W."/>
            <person name="Lu Y.H."/>
        </authorList>
    </citation>
    <scope>NUCLEOTIDE SEQUENCE [LARGE SCALE GENOMIC DNA]</scope>
    <source>
        <strain evidence="3 4">LHW63021</strain>
    </source>
</reference>
<dbReference type="PANTHER" id="PTHR40761">
    <property type="entry name" value="CONSERVED INTEGRAL MEMBRANE ALANINE VALINE AND LEUCINE RICH PROTEIN-RELATED"/>
    <property type="match status" value="1"/>
</dbReference>
<dbReference type="RefSeq" id="WP_111872251.1">
    <property type="nucleotide sequence ID" value="NZ_QLYX01000026.1"/>
</dbReference>
<dbReference type="PANTHER" id="PTHR40761:SF1">
    <property type="entry name" value="CONSERVED INTEGRAL MEMBRANE ALANINE VALINE AND LEUCINE RICH PROTEIN-RELATED"/>
    <property type="match status" value="1"/>
</dbReference>
<sequence>MAWTILTNWIFLCGVVLVLGGLALQIIALSTLSLGVAVPIFVSGLVPLSLIAITVFGERLSGREWLSLLLVAAAMLLLALSIGTPPKVGSAEMPGWQLALVVTPALAVPLLLMVLGDHRPDGRHARPVAGVAYGLSAGFPVGAAEVAVKGWSEASAPGLTILQTPYPYVTVLSAVVGFAILQVGFQRCRVIIVATVMTISAKIYLLLVGTTLYGEPWPKDGGLAAMRVTALALGLVAVLLFPRYERDPEPEAPAPGEPPPWPPPWPPPGASRRAR</sequence>
<feature type="transmembrane region" description="Helical" evidence="2">
    <location>
        <begin position="34"/>
        <end position="53"/>
    </location>
</feature>
<dbReference type="OrthoDB" id="3469424at2"/>
<evidence type="ECO:0000313" key="3">
    <source>
        <dbReference type="EMBL" id="RAY10694.1"/>
    </source>
</evidence>
<evidence type="ECO:0000256" key="1">
    <source>
        <dbReference type="SAM" id="MobiDB-lite"/>
    </source>
</evidence>
<proteinExistence type="predicted"/>
<keyword evidence="2" id="KW-0472">Membrane</keyword>
<gene>
    <name evidence="3" type="ORF">DPM19_34120</name>
</gene>
<dbReference type="EMBL" id="QLYX01000026">
    <property type="protein sequence ID" value="RAY10694.1"/>
    <property type="molecule type" value="Genomic_DNA"/>
</dbReference>
<feature type="transmembrane region" description="Helical" evidence="2">
    <location>
        <begin position="65"/>
        <end position="84"/>
    </location>
</feature>
<dbReference type="AlphaFoldDB" id="A0A365GV74"/>
<protein>
    <submittedName>
        <fullName evidence="3">Uncharacterized protein</fullName>
    </submittedName>
</protein>
<evidence type="ECO:0000313" key="4">
    <source>
        <dbReference type="Proteomes" id="UP000251891"/>
    </source>
</evidence>
<feature type="transmembrane region" description="Helical" evidence="2">
    <location>
        <begin position="128"/>
        <end position="148"/>
    </location>
</feature>
<feature type="transmembrane region" description="Helical" evidence="2">
    <location>
        <begin position="168"/>
        <end position="185"/>
    </location>
</feature>
<keyword evidence="2" id="KW-0812">Transmembrane</keyword>
<feature type="transmembrane region" description="Helical" evidence="2">
    <location>
        <begin position="96"/>
        <end position="116"/>
    </location>
</feature>
<dbReference type="Gene3D" id="1.10.3730.20">
    <property type="match status" value="1"/>
</dbReference>
<feature type="transmembrane region" description="Helical" evidence="2">
    <location>
        <begin position="9"/>
        <end position="28"/>
    </location>
</feature>
<dbReference type="Proteomes" id="UP000251891">
    <property type="component" value="Unassembled WGS sequence"/>
</dbReference>